<dbReference type="PROSITE" id="PS50297">
    <property type="entry name" value="ANK_REP_REGION"/>
    <property type="match status" value="3"/>
</dbReference>
<protein>
    <submittedName>
        <fullName evidence="5">Uncharacterized protein</fullName>
    </submittedName>
</protein>
<feature type="compositionally biased region" description="Low complexity" evidence="4">
    <location>
        <begin position="511"/>
        <end position="520"/>
    </location>
</feature>
<dbReference type="SUPFAM" id="SSF48403">
    <property type="entry name" value="Ankyrin repeat"/>
    <property type="match status" value="1"/>
</dbReference>
<evidence type="ECO:0000256" key="1">
    <source>
        <dbReference type="ARBA" id="ARBA00022737"/>
    </source>
</evidence>
<feature type="repeat" description="ANK" evidence="3">
    <location>
        <begin position="226"/>
        <end position="258"/>
    </location>
</feature>
<feature type="region of interest" description="Disordered" evidence="4">
    <location>
        <begin position="763"/>
        <end position="816"/>
    </location>
</feature>
<feature type="compositionally biased region" description="Low complexity" evidence="4">
    <location>
        <begin position="19"/>
        <end position="37"/>
    </location>
</feature>
<sequence length="816" mass="84643">MGCAASTSNPSLDPANAFPSQQQQQPETPAATSTAVSTPRLVQLAPPNMPSAVVLPNVPTDTHSTHHATEEAADRPDFVALLRVVKQGLLAKVQSAVAASPMLLNCRGMWDSTPLLVACQYAHSDVALHLLSVGADATLVNEKHVSAVLLASLEGLTEVLTCLLTTIPRDHLAPLLVLRGTVYNSFTDNNSSFTPLLAACTNGHAECVGLLLDATTQDQLNVPADDSRSPLLAAAGHGHTAVLHLLLQHGADPSVCDAGGNNALLTALAGGFDATAVAIVRAAPGTAAVVNAEGLTSLHVAARSGCVETVTLLLATSSSLVPATTAKGETALLLAARKKNVRIVEALVRAGANVDACDATGQSARQVLVNTKQVYLVAVVESMANGATTPSPPEVSSRPLATTPEKVPSSAKLGCRRRSSRRNQPTAEPDIVSPSDKPAAIRHKGSHRAGVSTIPDSGESSPLQVGRRRKPSSRRRRSCGNMESDLDKLDGLVKTLPSSPSASSGPPPGTPTDDGPTPLARGGPTRHATRLSKSVQSLHTTAPPSLTSRSASMRLMFPNKRSQVRPLDTNEKPTAATHPSAVHPLTSPLPTTLTDHPPLTRDDAVLSINPTTTTHPLSLTATPPQVGCLQGIPPPEKAALILSNMSTSAELATQPISQTAPDPVCDSPIDKSTCAASVPSHTPDKPTSCLTAKDSAILGAELVSPSTDRPIRQKPSHGGLTTRSSLNAPVRIGKRDLPRQHRSVSVLVSPSTLDALDRIGALGVLPPKSAPTSPTAANATHVPSSPKIRSQSSNSVDNLQRVSQVASSTPTRHSYE</sequence>
<feature type="region of interest" description="Disordered" evidence="4">
    <location>
        <begin position="385"/>
        <end position="596"/>
    </location>
</feature>
<dbReference type="GeneID" id="20806463"/>
<gene>
    <name evidence="5" type="ORF">H257_04467</name>
</gene>
<dbReference type="PANTHER" id="PTHR24198:SF165">
    <property type="entry name" value="ANKYRIN REPEAT-CONTAINING PROTEIN-RELATED"/>
    <property type="match status" value="1"/>
</dbReference>
<dbReference type="RefSeq" id="XP_009827296.1">
    <property type="nucleotide sequence ID" value="XM_009828994.1"/>
</dbReference>
<dbReference type="Gene3D" id="1.25.40.20">
    <property type="entry name" value="Ankyrin repeat-containing domain"/>
    <property type="match status" value="2"/>
</dbReference>
<name>W4GX04_APHAT</name>
<feature type="compositionally biased region" description="Low complexity" evidence="4">
    <location>
        <begin position="495"/>
        <end position="504"/>
    </location>
</feature>
<feature type="repeat" description="ANK" evidence="3">
    <location>
        <begin position="293"/>
        <end position="325"/>
    </location>
</feature>
<dbReference type="AlphaFoldDB" id="W4GX04"/>
<feature type="repeat" description="ANK" evidence="3">
    <location>
        <begin position="327"/>
        <end position="359"/>
    </location>
</feature>
<evidence type="ECO:0000313" key="5">
    <source>
        <dbReference type="EMBL" id="ETV83866.1"/>
    </source>
</evidence>
<dbReference type="Pfam" id="PF12796">
    <property type="entry name" value="Ank_2"/>
    <property type="match status" value="2"/>
</dbReference>
<reference evidence="5" key="1">
    <citation type="submission" date="2013-12" db="EMBL/GenBank/DDBJ databases">
        <title>The Genome Sequence of Aphanomyces astaci APO3.</title>
        <authorList>
            <consortium name="The Broad Institute Genomics Platform"/>
            <person name="Russ C."/>
            <person name="Tyler B."/>
            <person name="van West P."/>
            <person name="Dieguez-Uribeondo J."/>
            <person name="Young S.K."/>
            <person name="Zeng Q."/>
            <person name="Gargeya S."/>
            <person name="Fitzgerald M."/>
            <person name="Abouelleil A."/>
            <person name="Alvarado L."/>
            <person name="Chapman S.B."/>
            <person name="Gainer-Dewar J."/>
            <person name="Goldberg J."/>
            <person name="Griggs A."/>
            <person name="Gujja S."/>
            <person name="Hansen M."/>
            <person name="Howarth C."/>
            <person name="Imamovic A."/>
            <person name="Ireland A."/>
            <person name="Larimer J."/>
            <person name="McCowan C."/>
            <person name="Murphy C."/>
            <person name="Pearson M."/>
            <person name="Poon T.W."/>
            <person name="Priest M."/>
            <person name="Roberts A."/>
            <person name="Saif S."/>
            <person name="Shea T."/>
            <person name="Sykes S."/>
            <person name="Wortman J."/>
            <person name="Nusbaum C."/>
            <person name="Birren B."/>
        </authorList>
    </citation>
    <scope>NUCLEOTIDE SEQUENCE [LARGE SCALE GENOMIC DNA]</scope>
    <source>
        <strain evidence="5">APO3</strain>
    </source>
</reference>
<dbReference type="VEuPathDB" id="FungiDB:H257_04467"/>
<feature type="compositionally biased region" description="Polar residues" evidence="4">
    <location>
        <begin position="531"/>
        <end position="551"/>
    </location>
</feature>
<feature type="compositionally biased region" description="Low complexity" evidence="4">
    <location>
        <begin position="766"/>
        <end position="780"/>
    </location>
</feature>
<feature type="compositionally biased region" description="Polar residues" evidence="4">
    <location>
        <begin position="781"/>
        <end position="816"/>
    </location>
</feature>
<dbReference type="PROSITE" id="PS50088">
    <property type="entry name" value="ANK_REPEAT"/>
    <property type="match status" value="4"/>
</dbReference>
<feature type="region of interest" description="Disordered" evidence="4">
    <location>
        <begin position="1"/>
        <end position="37"/>
    </location>
</feature>
<dbReference type="InterPro" id="IPR002110">
    <property type="entry name" value="Ankyrin_rpt"/>
</dbReference>
<feature type="repeat" description="ANK" evidence="3">
    <location>
        <begin position="110"/>
        <end position="142"/>
    </location>
</feature>
<accession>W4GX04</accession>
<dbReference type="EMBL" id="KI913120">
    <property type="protein sequence ID" value="ETV83866.1"/>
    <property type="molecule type" value="Genomic_DNA"/>
</dbReference>
<feature type="region of interest" description="Disordered" evidence="4">
    <location>
        <begin position="702"/>
        <end position="743"/>
    </location>
</feature>
<dbReference type="SMART" id="SM00248">
    <property type="entry name" value="ANK"/>
    <property type="match status" value="5"/>
</dbReference>
<dbReference type="InterPro" id="IPR036770">
    <property type="entry name" value="Ankyrin_rpt-contain_sf"/>
</dbReference>
<keyword evidence="2 3" id="KW-0040">ANK repeat</keyword>
<organism evidence="5">
    <name type="scientific">Aphanomyces astaci</name>
    <name type="common">Crayfish plague agent</name>
    <dbReference type="NCBI Taxonomy" id="112090"/>
    <lineage>
        <taxon>Eukaryota</taxon>
        <taxon>Sar</taxon>
        <taxon>Stramenopiles</taxon>
        <taxon>Oomycota</taxon>
        <taxon>Saprolegniomycetes</taxon>
        <taxon>Saprolegniales</taxon>
        <taxon>Verrucalvaceae</taxon>
        <taxon>Aphanomyces</taxon>
    </lineage>
</organism>
<evidence type="ECO:0000256" key="2">
    <source>
        <dbReference type="ARBA" id="ARBA00023043"/>
    </source>
</evidence>
<evidence type="ECO:0000256" key="3">
    <source>
        <dbReference type="PROSITE-ProRule" id="PRU00023"/>
    </source>
</evidence>
<dbReference type="STRING" id="112090.W4GX04"/>
<dbReference type="PANTHER" id="PTHR24198">
    <property type="entry name" value="ANKYRIN REPEAT AND PROTEIN KINASE DOMAIN-CONTAINING PROTEIN"/>
    <property type="match status" value="1"/>
</dbReference>
<proteinExistence type="predicted"/>
<feature type="compositionally biased region" description="Polar residues" evidence="4">
    <location>
        <begin position="454"/>
        <end position="463"/>
    </location>
</feature>
<feature type="compositionally biased region" description="Low complexity" evidence="4">
    <location>
        <begin position="584"/>
        <end position="596"/>
    </location>
</feature>
<dbReference type="OrthoDB" id="20872at2759"/>
<feature type="compositionally biased region" description="Basic residues" evidence="4">
    <location>
        <begin position="466"/>
        <end position="478"/>
    </location>
</feature>
<feature type="compositionally biased region" description="Polar residues" evidence="4">
    <location>
        <begin position="1"/>
        <end position="11"/>
    </location>
</feature>
<evidence type="ECO:0000256" key="4">
    <source>
        <dbReference type="SAM" id="MobiDB-lite"/>
    </source>
</evidence>
<keyword evidence="1" id="KW-0677">Repeat</keyword>